<reference evidence="1" key="2">
    <citation type="submission" date="2020-11" db="EMBL/GenBank/DDBJ databases">
        <authorList>
            <person name="McCartney M.A."/>
            <person name="Auch B."/>
            <person name="Kono T."/>
            <person name="Mallez S."/>
            <person name="Becker A."/>
            <person name="Gohl D.M."/>
            <person name="Silverstein K.A.T."/>
            <person name="Koren S."/>
            <person name="Bechman K.B."/>
            <person name="Herman A."/>
            <person name="Abrahante J.E."/>
            <person name="Garbe J."/>
        </authorList>
    </citation>
    <scope>NUCLEOTIDE SEQUENCE</scope>
    <source>
        <strain evidence="1">Duluth1</strain>
        <tissue evidence="1">Whole animal</tissue>
    </source>
</reference>
<gene>
    <name evidence="1" type="ORF">DPMN_046229</name>
</gene>
<dbReference type="Proteomes" id="UP000828390">
    <property type="component" value="Unassembled WGS sequence"/>
</dbReference>
<evidence type="ECO:0000313" key="1">
    <source>
        <dbReference type="EMBL" id="KAH3739575.1"/>
    </source>
</evidence>
<comment type="caution">
    <text evidence="1">The sequence shown here is derived from an EMBL/GenBank/DDBJ whole genome shotgun (WGS) entry which is preliminary data.</text>
</comment>
<organism evidence="1 2">
    <name type="scientific">Dreissena polymorpha</name>
    <name type="common">Zebra mussel</name>
    <name type="synonym">Mytilus polymorpha</name>
    <dbReference type="NCBI Taxonomy" id="45954"/>
    <lineage>
        <taxon>Eukaryota</taxon>
        <taxon>Metazoa</taxon>
        <taxon>Spiralia</taxon>
        <taxon>Lophotrochozoa</taxon>
        <taxon>Mollusca</taxon>
        <taxon>Bivalvia</taxon>
        <taxon>Autobranchia</taxon>
        <taxon>Heteroconchia</taxon>
        <taxon>Euheterodonta</taxon>
        <taxon>Imparidentia</taxon>
        <taxon>Neoheterodontei</taxon>
        <taxon>Myida</taxon>
        <taxon>Dreissenoidea</taxon>
        <taxon>Dreissenidae</taxon>
        <taxon>Dreissena</taxon>
    </lineage>
</organism>
<dbReference type="AlphaFoldDB" id="A0A9D4D6G6"/>
<name>A0A9D4D6G6_DREPO</name>
<reference evidence="1" key="1">
    <citation type="journal article" date="2019" name="bioRxiv">
        <title>The Genome of the Zebra Mussel, Dreissena polymorpha: A Resource for Invasive Species Research.</title>
        <authorList>
            <person name="McCartney M.A."/>
            <person name="Auch B."/>
            <person name="Kono T."/>
            <person name="Mallez S."/>
            <person name="Zhang Y."/>
            <person name="Obille A."/>
            <person name="Becker A."/>
            <person name="Abrahante J.E."/>
            <person name="Garbe J."/>
            <person name="Badalamenti J.P."/>
            <person name="Herman A."/>
            <person name="Mangelson H."/>
            <person name="Liachko I."/>
            <person name="Sullivan S."/>
            <person name="Sone E.D."/>
            <person name="Koren S."/>
            <person name="Silverstein K.A.T."/>
            <person name="Beckman K.B."/>
            <person name="Gohl D.M."/>
        </authorList>
    </citation>
    <scope>NUCLEOTIDE SEQUENCE</scope>
    <source>
        <strain evidence="1">Duluth1</strain>
        <tissue evidence="1">Whole animal</tissue>
    </source>
</reference>
<protein>
    <submittedName>
        <fullName evidence="1">Uncharacterized protein</fullName>
    </submittedName>
</protein>
<dbReference type="EMBL" id="JAIWYP010000011">
    <property type="protein sequence ID" value="KAH3739575.1"/>
    <property type="molecule type" value="Genomic_DNA"/>
</dbReference>
<evidence type="ECO:0000313" key="2">
    <source>
        <dbReference type="Proteomes" id="UP000828390"/>
    </source>
</evidence>
<accession>A0A9D4D6G6</accession>
<proteinExistence type="predicted"/>
<sequence length="69" mass="7994">MLSSQVGSPHYFNGPYFESPILNEKLKEQRVCKIYMDKVFIMIMLCCYLTTCEDCVAVGNLRRLCCCSR</sequence>
<keyword evidence="2" id="KW-1185">Reference proteome</keyword>